<evidence type="ECO:0000313" key="12">
    <source>
        <dbReference type="Proteomes" id="UP000219439"/>
    </source>
</evidence>
<feature type="domain" description="Tripartite ATP-independent periplasmic transporters DctQ component" evidence="10">
    <location>
        <begin position="30"/>
        <end position="160"/>
    </location>
</feature>
<evidence type="ECO:0000256" key="8">
    <source>
        <dbReference type="ARBA" id="ARBA00038436"/>
    </source>
</evidence>
<keyword evidence="7 9" id="KW-0472">Membrane</keyword>
<keyword evidence="4 9" id="KW-0997">Cell inner membrane</keyword>
<dbReference type="GO" id="GO:0005886">
    <property type="term" value="C:plasma membrane"/>
    <property type="evidence" value="ECO:0007669"/>
    <property type="project" value="UniProtKB-SubCell"/>
</dbReference>
<accession>A0A285PJQ3</accession>
<comment type="subcellular location">
    <subcellularLocation>
        <location evidence="1 9">Cell inner membrane</location>
        <topology evidence="1 9">Multi-pass membrane protein</topology>
    </subcellularLocation>
</comment>
<dbReference type="PANTHER" id="PTHR35011:SF4">
    <property type="entry name" value="SLL1102 PROTEIN"/>
    <property type="match status" value="1"/>
</dbReference>
<dbReference type="GO" id="GO:0022857">
    <property type="term" value="F:transmembrane transporter activity"/>
    <property type="evidence" value="ECO:0007669"/>
    <property type="project" value="UniProtKB-UniRule"/>
</dbReference>
<comment type="similarity">
    <text evidence="8 9">Belongs to the TRAP transporter small permease family.</text>
</comment>
<feature type="transmembrane region" description="Helical" evidence="9">
    <location>
        <begin position="51"/>
        <end position="70"/>
    </location>
</feature>
<feature type="transmembrane region" description="Helical" evidence="9">
    <location>
        <begin position="21"/>
        <end position="39"/>
    </location>
</feature>
<evidence type="ECO:0000259" key="10">
    <source>
        <dbReference type="Pfam" id="PF04290"/>
    </source>
</evidence>
<evidence type="ECO:0000256" key="5">
    <source>
        <dbReference type="ARBA" id="ARBA00022692"/>
    </source>
</evidence>
<evidence type="ECO:0000256" key="9">
    <source>
        <dbReference type="RuleBase" id="RU369079"/>
    </source>
</evidence>
<keyword evidence="3" id="KW-1003">Cell membrane</keyword>
<sequence length="175" mass="19894">MPNAITAFVRYVNVMNRHVGTIAMYLIFVMMGILLYSSISKTFFTPSIWTLEMAQFVMVAYYLLGGGYSMQLDAHVRMDLFYGSWSPKTRMLMDCFTVLLLIFYLFMLLYGGISSTEYALKYGEQSYSAWAPQMAPIKIIMCIGIFLMLLQAIAAFFHDLGRLRGVDILTGEDIG</sequence>
<evidence type="ECO:0000256" key="7">
    <source>
        <dbReference type="ARBA" id="ARBA00023136"/>
    </source>
</evidence>
<dbReference type="Pfam" id="PF04290">
    <property type="entry name" value="DctQ"/>
    <property type="match status" value="1"/>
</dbReference>
<keyword evidence="12" id="KW-1185">Reference proteome</keyword>
<reference evidence="11 12" key="1">
    <citation type="submission" date="2017-09" db="EMBL/GenBank/DDBJ databases">
        <authorList>
            <person name="Ehlers B."/>
            <person name="Leendertz F.H."/>
        </authorList>
    </citation>
    <scope>NUCLEOTIDE SEQUENCE [LARGE SCALE GENOMIC DNA]</scope>
    <source>
        <strain evidence="11 12">DSM 18289</strain>
    </source>
</reference>
<protein>
    <recommendedName>
        <fullName evidence="9">TRAP transporter small permease protein</fullName>
    </recommendedName>
</protein>
<dbReference type="RefSeq" id="WP_244580191.1">
    <property type="nucleotide sequence ID" value="NZ_OBEL01000009.1"/>
</dbReference>
<organism evidence="11 12">
    <name type="scientific">Cohaesibacter gelatinilyticus</name>
    <dbReference type="NCBI Taxonomy" id="372072"/>
    <lineage>
        <taxon>Bacteria</taxon>
        <taxon>Pseudomonadati</taxon>
        <taxon>Pseudomonadota</taxon>
        <taxon>Alphaproteobacteria</taxon>
        <taxon>Hyphomicrobiales</taxon>
        <taxon>Cohaesibacteraceae</taxon>
    </lineage>
</organism>
<evidence type="ECO:0000256" key="6">
    <source>
        <dbReference type="ARBA" id="ARBA00022989"/>
    </source>
</evidence>
<feature type="transmembrane region" description="Helical" evidence="9">
    <location>
        <begin position="133"/>
        <end position="157"/>
    </location>
</feature>
<comment type="subunit">
    <text evidence="9">The complex comprises the extracytoplasmic solute receptor protein and the two transmembrane proteins.</text>
</comment>
<dbReference type="PANTHER" id="PTHR35011">
    <property type="entry name" value="2,3-DIKETO-L-GULONATE TRAP TRANSPORTER SMALL PERMEASE PROTEIN YIAM"/>
    <property type="match status" value="1"/>
</dbReference>
<dbReference type="EMBL" id="OBEL01000009">
    <property type="protein sequence ID" value="SNZ21497.1"/>
    <property type="molecule type" value="Genomic_DNA"/>
</dbReference>
<name>A0A285PJQ3_9HYPH</name>
<evidence type="ECO:0000256" key="3">
    <source>
        <dbReference type="ARBA" id="ARBA00022475"/>
    </source>
</evidence>
<dbReference type="AlphaFoldDB" id="A0A285PJQ3"/>
<comment type="function">
    <text evidence="9">Part of the tripartite ATP-independent periplasmic (TRAP) transport system.</text>
</comment>
<proteinExistence type="inferred from homology"/>
<keyword evidence="6 9" id="KW-1133">Transmembrane helix</keyword>
<dbReference type="Proteomes" id="UP000219439">
    <property type="component" value="Unassembled WGS sequence"/>
</dbReference>
<keyword evidence="2 9" id="KW-0813">Transport</keyword>
<dbReference type="InterPro" id="IPR055348">
    <property type="entry name" value="DctQ"/>
</dbReference>
<evidence type="ECO:0000256" key="4">
    <source>
        <dbReference type="ARBA" id="ARBA00022519"/>
    </source>
</evidence>
<keyword evidence="5 9" id="KW-0812">Transmembrane</keyword>
<evidence type="ECO:0000256" key="1">
    <source>
        <dbReference type="ARBA" id="ARBA00004429"/>
    </source>
</evidence>
<evidence type="ECO:0000256" key="2">
    <source>
        <dbReference type="ARBA" id="ARBA00022448"/>
    </source>
</evidence>
<dbReference type="InterPro" id="IPR007387">
    <property type="entry name" value="TRAP_DctQ"/>
</dbReference>
<evidence type="ECO:0000313" key="11">
    <source>
        <dbReference type="EMBL" id="SNZ21497.1"/>
    </source>
</evidence>
<feature type="transmembrane region" description="Helical" evidence="9">
    <location>
        <begin position="91"/>
        <end position="113"/>
    </location>
</feature>
<gene>
    <name evidence="11" type="ORF">SAMN06265368_4619</name>
</gene>